<organism evidence="1 2">
    <name type="scientific">Capnocytophaga canis</name>
    <dbReference type="NCBI Taxonomy" id="1848903"/>
    <lineage>
        <taxon>Bacteria</taxon>
        <taxon>Pseudomonadati</taxon>
        <taxon>Bacteroidota</taxon>
        <taxon>Flavobacteriia</taxon>
        <taxon>Flavobacteriales</taxon>
        <taxon>Flavobacteriaceae</taxon>
        <taxon>Capnocytophaga</taxon>
    </lineage>
</organism>
<dbReference type="OrthoDB" id="9776582at2"/>
<evidence type="ECO:0000313" key="1">
    <source>
        <dbReference type="EMBL" id="CEN53591.1"/>
    </source>
</evidence>
<evidence type="ECO:0000313" key="2">
    <source>
        <dbReference type="Proteomes" id="UP000038200"/>
    </source>
</evidence>
<dbReference type="AlphaFoldDB" id="A0A0B7INW4"/>
<sequence>MKQYEQVIQVMRENGGFATLGFLNHKVNVSDWATKTPFASIRRIVQDERFFFKIKPGLWALKEFQNEILNKFEIQLSTKKEQEFSHTYFQGLLLEIGNLKGYNTFIPAQDKNKLFLDRPLRSISTLDKIFDFSYQNIVNRAKTIDVIWFNNRNLPHSFFEVEHSTDIQNSLLKFNDLQDFYSKFYILSASERKKEFEQKIAYSAFKQIKNRVQFIDYDFVSDLHTKSFELYKIGDLE</sequence>
<dbReference type="RefSeq" id="WP_042008471.1">
    <property type="nucleotide sequence ID" value="NZ_CDOL01000238.1"/>
</dbReference>
<dbReference type="EMBL" id="CDOL01000238">
    <property type="protein sequence ID" value="CEN53591.1"/>
    <property type="molecule type" value="Genomic_DNA"/>
</dbReference>
<name>A0A0B7INW4_9FLAO</name>
<dbReference type="Proteomes" id="UP000038200">
    <property type="component" value="Unassembled WGS sequence"/>
</dbReference>
<reference evidence="1 2" key="1">
    <citation type="submission" date="2015-01" db="EMBL/GenBank/DDBJ databases">
        <authorList>
            <person name="Xiang T."/>
            <person name="Song Y."/>
            <person name="Huang L."/>
            <person name="Wang B."/>
            <person name="Wu P."/>
        </authorList>
    </citation>
    <scope>NUCLEOTIDE SEQUENCE [LARGE SCALE GENOMIC DNA]</scope>
    <source>
        <strain evidence="1 2">CcD93</strain>
    </source>
</reference>
<dbReference type="STRING" id="1848903.CCAND38_460024"/>
<gene>
    <name evidence="1" type="ORF">CCAND93_490007</name>
</gene>
<proteinExistence type="predicted"/>
<evidence type="ECO:0008006" key="3">
    <source>
        <dbReference type="Google" id="ProtNLM"/>
    </source>
</evidence>
<accession>A0A0B7INW4</accession>
<protein>
    <recommendedName>
        <fullName evidence="3">HTH HARE-type domain-containing protein</fullName>
    </recommendedName>
</protein>